<evidence type="ECO:0000256" key="3">
    <source>
        <dbReference type="ARBA" id="ARBA00023054"/>
    </source>
</evidence>
<evidence type="ECO:0000313" key="11">
    <source>
        <dbReference type="Proteomes" id="UP000288716"/>
    </source>
</evidence>
<proteinExistence type="inferred from homology"/>
<keyword evidence="3" id="KW-0175">Coiled coil</keyword>
<dbReference type="GO" id="GO:0006270">
    <property type="term" value="P:DNA replication initiation"/>
    <property type="evidence" value="ECO:0007669"/>
    <property type="project" value="TreeGrafter"/>
</dbReference>
<dbReference type="GO" id="GO:0005730">
    <property type="term" value="C:nucleolus"/>
    <property type="evidence" value="ECO:0007669"/>
    <property type="project" value="UniProtKB-SubCell"/>
</dbReference>
<accession>A0A443SUJ6</accession>
<protein>
    <recommendedName>
        <fullName evidence="6">NOC3-like protein</fullName>
    </recommendedName>
    <alternativeName>
        <fullName evidence="5">Nucleolar complex-associated protein 3-like protein</fullName>
    </alternativeName>
</protein>
<organism evidence="10 11">
    <name type="scientific">Leptotrombidium deliense</name>
    <dbReference type="NCBI Taxonomy" id="299467"/>
    <lineage>
        <taxon>Eukaryota</taxon>
        <taxon>Metazoa</taxon>
        <taxon>Ecdysozoa</taxon>
        <taxon>Arthropoda</taxon>
        <taxon>Chelicerata</taxon>
        <taxon>Arachnida</taxon>
        <taxon>Acari</taxon>
        <taxon>Acariformes</taxon>
        <taxon>Trombidiformes</taxon>
        <taxon>Prostigmata</taxon>
        <taxon>Anystina</taxon>
        <taxon>Parasitengona</taxon>
        <taxon>Trombiculoidea</taxon>
        <taxon>Trombiculidae</taxon>
        <taxon>Leptotrombidium</taxon>
    </lineage>
</organism>
<comment type="similarity">
    <text evidence="2">Belongs to the CBF/MAK21 family.</text>
</comment>
<dbReference type="PANTHER" id="PTHR14428">
    <property type="entry name" value="NUCLEOLAR COMPLEX PROTEIN 3"/>
    <property type="match status" value="1"/>
</dbReference>
<reference evidence="10 11" key="1">
    <citation type="journal article" date="2018" name="Gigascience">
        <title>Genomes of trombidid mites reveal novel predicted allergens and laterally-transferred genes associated with secondary metabolism.</title>
        <authorList>
            <person name="Dong X."/>
            <person name="Chaisiri K."/>
            <person name="Xia D."/>
            <person name="Armstrong S.D."/>
            <person name="Fang Y."/>
            <person name="Donnelly M.J."/>
            <person name="Kadowaki T."/>
            <person name="McGarry J.W."/>
            <person name="Darby A.C."/>
            <person name="Makepeace B.L."/>
        </authorList>
    </citation>
    <scope>NUCLEOTIDE SEQUENCE [LARGE SCALE GENOMIC DNA]</scope>
    <source>
        <strain evidence="10">UoL-UT</strain>
    </source>
</reference>
<feature type="compositionally biased region" description="Acidic residues" evidence="7">
    <location>
        <begin position="98"/>
        <end position="108"/>
    </location>
</feature>
<dbReference type="STRING" id="299467.A0A443SUJ6"/>
<dbReference type="SUPFAM" id="SSF48371">
    <property type="entry name" value="ARM repeat"/>
    <property type="match status" value="1"/>
</dbReference>
<evidence type="ECO:0000256" key="5">
    <source>
        <dbReference type="ARBA" id="ARBA00032701"/>
    </source>
</evidence>
<comment type="subcellular location">
    <subcellularLocation>
        <location evidence="1">Nucleus</location>
        <location evidence="1">Nucleolus</location>
    </subcellularLocation>
</comment>
<keyword evidence="4" id="KW-0539">Nucleus</keyword>
<evidence type="ECO:0000256" key="1">
    <source>
        <dbReference type="ARBA" id="ARBA00004604"/>
    </source>
</evidence>
<feature type="domain" description="CCAAT-binding factor" evidence="8">
    <location>
        <begin position="541"/>
        <end position="690"/>
    </location>
</feature>
<feature type="compositionally biased region" description="Acidic residues" evidence="7">
    <location>
        <begin position="139"/>
        <end position="162"/>
    </location>
</feature>
<dbReference type="InterPro" id="IPR016903">
    <property type="entry name" value="Nucleolar_cplx-assoc_3"/>
</dbReference>
<feature type="region of interest" description="Disordered" evidence="7">
    <location>
        <begin position="431"/>
        <end position="453"/>
    </location>
</feature>
<evidence type="ECO:0000256" key="2">
    <source>
        <dbReference type="ARBA" id="ARBA00007797"/>
    </source>
</evidence>
<evidence type="ECO:0000256" key="6">
    <source>
        <dbReference type="ARBA" id="ARBA00032937"/>
    </source>
</evidence>
<dbReference type="GO" id="GO:0003682">
    <property type="term" value="F:chromatin binding"/>
    <property type="evidence" value="ECO:0007669"/>
    <property type="project" value="TreeGrafter"/>
</dbReference>
<gene>
    <name evidence="10" type="ORF">B4U80_07722</name>
</gene>
<feature type="compositionally biased region" description="Basic residues" evidence="7">
    <location>
        <begin position="1"/>
        <end position="17"/>
    </location>
</feature>
<evidence type="ECO:0000259" key="8">
    <source>
        <dbReference type="Pfam" id="PF03914"/>
    </source>
</evidence>
<feature type="region of interest" description="Disordered" evidence="7">
    <location>
        <begin position="138"/>
        <end position="162"/>
    </location>
</feature>
<dbReference type="Proteomes" id="UP000288716">
    <property type="component" value="Unassembled WGS sequence"/>
</dbReference>
<evidence type="ECO:0000313" key="10">
    <source>
        <dbReference type="EMBL" id="RWS31182.1"/>
    </source>
</evidence>
<sequence length="731" mass="84524">MGKKFGNKSKQKAVKSVKKVENKKLNKLVKRGKVKPKTISPYLKSQQEKLKKSKFVPLDPQQYEPQEVEVEDVLDMLPKGDQKKLKNYEPKRKRNEFDSSDEDDDLEEYEKRPRLGFKIDNKPDINDDEEISTMNGDISFEENENEVLSDEDDGGDENVAEPDVPEESFIESLANRQIKINEMKERVGNLATSVISAPDKNMKRLKELIVLLDMKENSNSFKLAFITIQKLAAFSALEVFKDIIPSYRVIESAKHVDEKKRLKKETKLLWDFERTLVQLYKLYIRRLDRMVNCVKKSASDKSTFYAQIIDSREAKEKISFIGLKCLCELLLTHPHFNCRNDIIQIIVNASLSKITQNSDLACETLSKLYKEDKSGDVSLDAVKMTAKAIKSSGFNVNPKLISSFLSLKIKEIKKKEEGKKDMKIIRGKLQKMSRKEKKRNKEMQKLESQLLETEAEESEQKKLDRHTEIITQIFASYFRILKFNFNNAENDAIKERFKVVLTPVLEGLSKFAHLINIEFFDNVISLLHNFIKEDILNCHQSLHCLKTVFTILSGEGSALNIDPQRFYAHLYEQLKYIEYKSDDETLYTLFECIESMIVKRRKEVSLKRALAFVKRLTTVALNCEGTTVSSLFSQIETVMQNYKQSDILLDTEKCGSGVYLQDASDPEFSNANASTLWELHLFRRHYQDSLRQKSLFLLNGCKSDQRKQVSAKSSMDLFQKSRLFHESLLAI</sequence>
<feature type="compositionally biased region" description="Basic residues" evidence="7">
    <location>
        <begin position="25"/>
        <end position="36"/>
    </location>
</feature>
<dbReference type="InterPro" id="IPR005612">
    <property type="entry name" value="CCAAT-binding_factor"/>
</dbReference>
<dbReference type="InterPro" id="IPR011501">
    <property type="entry name" value="Noc3_N"/>
</dbReference>
<dbReference type="Pfam" id="PF03914">
    <property type="entry name" value="CBF"/>
    <property type="match status" value="1"/>
</dbReference>
<dbReference type="Pfam" id="PF07540">
    <property type="entry name" value="NOC3p"/>
    <property type="match status" value="1"/>
</dbReference>
<comment type="caution">
    <text evidence="10">The sequence shown here is derived from an EMBL/GenBank/DDBJ whole genome shotgun (WGS) entry which is preliminary data.</text>
</comment>
<feature type="region of interest" description="Disordered" evidence="7">
    <location>
        <begin position="1"/>
        <end position="109"/>
    </location>
</feature>
<dbReference type="VEuPathDB" id="VectorBase:LDEU000858"/>
<keyword evidence="11" id="KW-1185">Reference proteome</keyword>
<feature type="compositionally biased region" description="Basic and acidic residues" evidence="7">
    <location>
        <begin position="78"/>
        <end position="90"/>
    </location>
</feature>
<dbReference type="PANTHER" id="PTHR14428:SF5">
    <property type="entry name" value="NUCLEOLAR COMPLEX PROTEIN 3 HOMOLOG"/>
    <property type="match status" value="1"/>
</dbReference>
<dbReference type="EMBL" id="NCKV01000247">
    <property type="protein sequence ID" value="RWS31182.1"/>
    <property type="molecule type" value="Genomic_DNA"/>
</dbReference>
<dbReference type="InterPro" id="IPR016024">
    <property type="entry name" value="ARM-type_fold"/>
</dbReference>
<name>A0A443SUJ6_9ACAR</name>
<dbReference type="OrthoDB" id="10263597at2759"/>
<dbReference type="AlphaFoldDB" id="A0A443SUJ6"/>
<evidence type="ECO:0000259" key="9">
    <source>
        <dbReference type="Pfam" id="PF07540"/>
    </source>
</evidence>
<feature type="domain" description="Nucleolar complex-associated protein 3 N-terminal" evidence="9">
    <location>
        <begin position="183"/>
        <end position="283"/>
    </location>
</feature>
<evidence type="ECO:0000256" key="7">
    <source>
        <dbReference type="SAM" id="MobiDB-lite"/>
    </source>
</evidence>
<evidence type="ECO:0000256" key="4">
    <source>
        <dbReference type="ARBA" id="ARBA00023242"/>
    </source>
</evidence>